<evidence type="ECO:0008006" key="3">
    <source>
        <dbReference type="Google" id="ProtNLM"/>
    </source>
</evidence>
<organism evidence="1 2">
    <name type="scientific">Entomomonas asaccharolytica</name>
    <dbReference type="NCBI Taxonomy" id="2785331"/>
    <lineage>
        <taxon>Bacteria</taxon>
        <taxon>Pseudomonadati</taxon>
        <taxon>Pseudomonadota</taxon>
        <taxon>Gammaproteobacteria</taxon>
        <taxon>Pseudomonadales</taxon>
        <taxon>Pseudomonadaceae</taxon>
        <taxon>Entomomonas</taxon>
    </lineage>
</organism>
<dbReference type="RefSeq" id="WP_201090382.1">
    <property type="nucleotide sequence ID" value="NZ_CP067393.1"/>
</dbReference>
<accession>A0A974RVV0</accession>
<gene>
    <name evidence="1" type="ORF">JHT90_08640</name>
</gene>
<proteinExistence type="predicted"/>
<sequence length="220" mass="25408">MTKLKIQPITTEAYQTLVKDAKVLEQDTTAPKVLMLADGKFLKLFRRKRWFSSELIYPYVQRFADNALVLNKLGIATPHILHLYRFSLAELDFTAVHYEPLAGDTLRQVMANVDQDQQQYFITLFGRLLATLHQQGVYFRSIHLGNVLVLPDNTLGLIDFADMTKQVNALSQSKRARNLKHMQRYKEDASWLFDDYFTAFYNGYESVVGTKDSLFLKDQG</sequence>
<dbReference type="AlphaFoldDB" id="A0A974RVV0"/>
<dbReference type="InterPro" id="IPR011009">
    <property type="entry name" value="Kinase-like_dom_sf"/>
</dbReference>
<protein>
    <recommendedName>
        <fullName evidence="3">Toluene tolerance protein</fullName>
    </recommendedName>
</protein>
<dbReference type="Gene3D" id="1.10.510.10">
    <property type="entry name" value="Transferase(Phosphotransferase) domain 1"/>
    <property type="match status" value="1"/>
</dbReference>
<dbReference type="Proteomes" id="UP000595278">
    <property type="component" value="Chromosome"/>
</dbReference>
<evidence type="ECO:0000313" key="2">
    <source>
        <dbReference type="Proteomes" id="UP000595278"/>
    </source>
</evidence>
<evidence type="ECO:0000313" key="1">
    <source>
        <dbReference type="EMBL" id="QQP84485.1"/>
    </source>
</evidence>
<keyword evidence="2" id="KW-1185">Reference proteome</keyword>
<reference evidence="1 2" key="1">
    <citation type="submission" date="2021-01" db="EMBL/GenBank/DDBJ databases">
        <title>Entomomonas sp. F2A isolated from a house cricket (Acheta domesticus).</title>
        <authorList>
            <person name="Spergser J."/>
            <person name="Busse H.-J."/>
        </authorList>
    </citation>
    <scope>NUCLEOTIDE SEQUENCE [LARGE SCALE GENOMIC DNA]</scope>
    <source>
        <strain evidence="1 2">F2A</strain>
    </source>
</reference>
<name>A0A974RVV0_9GAMM</name>
<dbReference type="KEGG" id="eaz:JHT90_08640"/>
<dbReference type="EMBL" id="CP067393">
    <property type="protein sequence ID" value="QQP84485.1"/>
    <property type="molecule type" value="Genomic_DNA"/>
</dbReference>
<dbReference type="SUPFAM" id="SSF56112">
    <property type="entry name" value="Protein kinase-like (PK-like)"/>
    <property type="match status" value="1"/>
</dbReference>